<dbReference type="PANTHER" id="PTHR43179">
    <property type="entry name" value="RHAMNOSYLTRANSFERASE WBBL"/>
    <property type="match status" value="1"/>
</dbReference>
<evidence type="ECO:0000313" key="7">
    <source>
        <dbReference type="Proteomes" id="UP000229500"/>
    </source>
</evidence>
<reference evidence="7" key="1">
    <citation type="submission" date="2017-09" db="EMBL/GenBank/DDBJ databases">
        <title>Depth-based differentiation of microbial function through sediment-hosted aquifers and enrichment of novel symbionts in the deep terrestrial subsurface.</title>
        <authorList>
            <person name="Probst A.J."/>
            <person name="Ladd B."/>
            <person name="Jarett J.K."/>
            <person name="Geller-Mcgrath D.E."/>
            <person name="Sieber C.M.K."/>
            <person name="Emerson J.B."/>
            <person name="Anantharaman K."/>
            <person name="Thomas B.C."/>
            <person name="Malmstrom R."/>
            <person name="Stieglmeier M."/>
            <person name="Klingl A."/>
            <person name="Woyke T."/>
            <person name="Ryan C.M."/>
            <person name="Banfield J.F."/>
        </authorList>
    </citation>
    <scope>NUCLEOTIDE SEQUENCE [LARGE SCALE GENOMIC DNA]</scope>
</reference>
<gene>
    <name evidence="6" type="ORF">COU96_02845</name>
</gene>
<dbReference type="SUPFAM" id="SSF53448">
    <property type="entry name" value="Nucleotide-diphospho-sugar transferases"/>
    <property type="match status" value="1"/>
</dbReference>
<comment type="similarity">
    <text evidence="1">Belongs to the glycosyltransferase 2 family.</text>
</comment>
<evidence type="ECO:0000256" key="3">
    <source>
        <dbReference type="ARBA" id="ARBA00022679"/>
    </source>
</evidence>
<dbReference type="CDD" id="cd04186">
    <property type="entry name" value="GT_2_like_c"/>
    <property type="match status" value="1"/>
</dbReference>
<organism evidence="6 7">
    <name type="scientific">Candidatus Shapirobacteria bacterium CG10_big_fil_rev_8_21_14_0_10_38_14</name>
    <dbReference type="NCBI Taxonomy" id="1974483"/>
    <lineage>
        <taxon>Bacteria</taxon>
        <taxon>Candidatus Shapironibacteriota</taxon>
    </lineage>
</organism>
<evidence type="ECO:0000256" key="2">
    <source>
        <dbReference type="ARBA" id="ARBA00022676"/>
    </source>
</evidence>
<keyword evidence="4" id="KW-1133">Transmembrane helix</keyword>
<dbReference type="PANTHER" id="PTHR43179:SF12">
    <property type="entry name" value="GALACTOFURANOSYLTRANSFERASE GLFT2"/>
    <property type="match status" value="1"/>
</dbReference>
<evidence type="ECO:0000256" key="4">
    <source>
        <dbReference type="SAM" id="Phobius"/>
    </source>
</evidence>
<sequence>MAKNSSILVSVIIVNYNGEQFLEKCLGSVFRQTKIPYEVIVVDSGSSDNSLEILNSKFKNKKWLKIIAFPENIGPAAGRNIGARESNGRYLAFLDYDTEVGHDWLSKPITYLEKHPDIGVGQLKILKMGSENIYDCAGEKLTEFGFLSERARSTKDTGQFDQVEDIFSGKTAAMVVKKEVFEKIGGFDQDIFMYWEEPDFCWRVWKSGYRVVFLPMGKIWHAYGTKNKKVSQTHSLWITHQGCRNQLITIIKNATGFNLFKMLLAVITTWWILLISFLIKFDLKRAKAVIDAFIWLASHPKTLIRKRNQLKKKLGVQFYQDSNWLSKVVIKRSIKWYLGKGYSYLFGKKF</sequence>
<evidence type="ECO:0000259" key="5">
    <source>
        <dbReference type="Pfam" id="PF00535"/>
    </source>
</evidence>
<keyword evidence="4" id="KW-0812">Transmembrane</keyword>
<dbReference type="GO" id="GO:0016757">
    <property type="term" value="F:glycosyltransferase activity"/>
    <property type="evidence" value="ECO:0007669"/>
    <property type="project" value="UniProtKB-KW"/>
</dbReference>
<name>A0A2M8L4T4_9BACT</name>
<evidence type="ECO:0000313" key="6">
    <source>
        <dbReference type="EMBL" id="PJE68821.1"/>
    </source>
</evidence>
<dbReference type="Pfam" id="PF00535">
    <property type="entry name" value="Glycos_transf_2"/>
    <property type="match status" value="1"/>
</dbReference>
<protein>
    <recommendedName>
        <fullName evidence="5">Glycosyltransferase 2-like domain-containing protein</fullName>
    </recommendedName>
</protein>
<dbReference type="AlphaFoldDB" id="A0A2M8L4T4"/>
<feature type="domain" description="Glycosyltransferase 2-like" evidence="5">
    <location>
        <begin position="10"/>
        <end position="124"/>
    </location>
</feature>
<keyword evidence="4" id="KW-0472">Membrane</keyword>
<comment type="caution">
    <text evidence="6">The sequence shown here is derived from an EMBL/GenBank/DDBJ whole genome shotgun (WGS) entry which is preliminary data.</text>
</comment>
<feature type="transmembrane region" description="Helical" evidence="4">
    <location>
        <begin position="259"/>
        <end position="279"/>
    </location>
</feature>
<accession>A0A2M8L4T4</accession>
<keyword evidence="2" id="KW-0328">Glycosyltransferase</keyword>
<dbReference type="Gene3D" id="3.90.550.10">
    <property type="entry name" value="Spore Coat Polysaccharide Biosynthesis Protein SpsA, Chain A"/>
    <property type="match status" value="1"/>
</dbReference>
<proteinExistence type="inferred from homology"/>
<keyword evidence="3" id="KW-0808">Transferase</keyword>
<dbReference type="InterPro" id="IPR001173">
    <property type="entry name" value="Glyco_trans_2-like"/>
</dbReference>
<dbReference type="Proteomes" id="UP000229500">
    <property type="component" value="Unassembled WGS sequence"/>
</dbReference>
<dbReference type="EMBL" id="PFEL01000105">
    <property type="protein sequence ID" value="PJE68821.1"/>
    <property type="molecule type" value="Genomic_DNA"/>
</dbReference>
<evidence type="ECO:0000256" key="1">
    <source>
        <dbReference type="ARBA" id="ARBA00006739"/>
    </source>
</evidence>
<dbReference type="InterPro" id="IPR029044">
    <property type="entry name" value="Nucleotide-diphossugar_trans"/>
</dbReference>